<name>A0A0C6FBR8_9HYPH</name>
<accession>A0A0C6FBR8</accession>
<evidence type="ECO:0000256" key="1">
    <source>
        <dbReference type="SAM" id="Coils"/>
    </source>
</evidence>
<dbReference type="Gene3D" id="6.10.250.3110">
    <property type="match status" value="1"/>
</dbReference>
<organism evidence="3 4">
    <name type="scientific">Methylobacterium aquaticum</name>
    <dbReference type="NCBI Taxonomy" id="270351"/>
    <lineage>
        <taxon>Bacteria</taxon>
        <taxon>Pseudomonadati</taxon>
        <taxon>Pseudomonadota</taxon>
        <taxon>Alphaproteobacteria</taxon>
        <taxon>Hyphomicrobiales</taxon>
        <taxon>Methylobacteriaceae</taxon>
        <taxon>Methylobacterium</taxon>
    </lineage>
</organism>
<feature type="region of interest" description="Disordered" evidence="2">
    <location>
        <begin position="1"/>
        <end position="24"/>
    </location>
</feature>
<protein>
    <submittedName>
        <fullName evidence="3">Uncharacterized protein</fullName>
    </submittedName>
</protein>
<sequence length="181" mass="19836">MAFWPARHPGLMTEPRPSTDRETTAAARRRIAAADRAREWRERQREAEVARIAELDALRAENAALRAERKAVENETATVRSELYAARAESDRLRAHFDRLASADTVDEDVIRALVRMGAIRRSPGGGPLAIGRPTVSVSDVLNVAGLIRCGGKGAGQAAYDVARAHVLERLSEFVPPLYDA</sequence>
<evidence type="ECO:0000313" key="4">
    <source>
        <dbReference type="Proteomes" id="UP000061432"/>
    </source>
</evidence>
<proteinExistence type="predicted"/>
<evidence type="ECO:0000256" key="2">
    <source>
        <dbReference type="SAM" id="MobiDB-lite"/>
    </source>
</evidence>
<reference evidence="4" key="2">
    <citation type="submission" date="2015-01" db="EMBL/GenBank/DDBJ databases">
        <title>Complete genome sequence of Methylobacterium aquaticum strain 22A.</title>
        <authorList>
            <person name="Tani A."/>
            <person name="Ogura Y."/>
            <person name="Hayashi T."/>
        </authorList>
    </citation>
    <scope>NUCLEOTIDE SEQUENCE [LARGE SCALE GENOMIC DNA]</scope>
    <source>
        <strain evidence="4">MA-22A</strain>
    </source>
</reference>
<dbReference type="AlphaFoldDB" id="A0A0C6FBR8"/>
<dbReference type="STRING" id="270351.Maq22A_c13470"/>
<feature type="coiled-coil region" evidence="1">
    <location>
        <begin position="55"/>
        <end position="82"/>
    </location>
</feature>
<dbReference type="EMBL" id="AP014704">
    <property type="protein sequence ID" value="BAQ45908.1"/>
    <property type="molecule type" value="Genomic_DNA"/>
</dbReference>
<keyword evidence="1" id="KW-0175">Coiled coil</keyword>
<dbReference type="KEGG" id="maqu:Maq22A_c13470"/>
<reference evidence="3 4" key="1">
    <citation type="journal article" date="2015" name="Genome Announc.">
        <title>Complete Genome Sequence of Methylobacterium aquaticum Strain 22A, Isolated from Racomitrium japonicum Moss.</title>
        <authorList>
            <person name="Tani A."/>
            <person name="Ogura Y."/>
            <person name="Hayashi T."/>
            <person name="Kimbara K."/>
        </authorList>
    </citation>
    <scope>NUCLEOTIDE SEQUENCE [LARGE SCALE GENOMIC DNA]</scope>
    <source>
        <strain evidence="3 4">MA-22A</strain>
    </source>
</reference>
<gene>
    <name evidence="3" type="ORF">Maq22A_c13470</name>
</gene>
<evidence type="ECO:0000313" key="3">
    <source>
        <dbReference type="EMBL" id="BAQ45908.1"/>
    </source>
</evidence>
<dbReference type="Proteomes" id="UP000061432">
    <property type="component" value="Chromosome"/>
</dbReference>
<dbReference type="PATRIC" id="fig|270351.10.peg.2596"/>